<protein>
    <submittedName>
        <fullName evidence="1">Uncharacterized protein</fullName>
    </submittedName>
</protein>
<name>A0ACB9INK1_9ASTR</name>
<keyword evidence="2" id="KW-1185">Reference proteome</keyword>
<evidence type="ECO:0000313" key="1">
    <source>
        <dbReference type="EMBL" id="KAI3809081.1"/>
    </source>
</evidence>
<evidence type="ECO:0000313" key="2">
    <source>
        <dbReference type="Proteomes" id="UP001056120"/>
    </source>
</evidence>
<accession>A0ACB9INK1</accession>
<proteinExistence type="predicted"/>
<organism evidence="1 2">
    <name type="scientific">Smallanthus sonchifolius</name>
    <dbReference type="NCBI Taxonomy" id="185202"/>
    <lineage>
        <taxon>Eukaryota</taxon>
        <taxon>Viridiplantae</taxon>
        <taxon>Streptophyta</taxon>
        <taxon>Embryophyta</taxon>
        <taxon>Tracheophyta</taxon>
        <taxon>Spermatophyta</taxon>
        <taxon>Magnoliopsida</taxon>
        <taxon>eudicotyledons</taxon>
        <taxon>Gunneridae</taxon>
        <taxon>Pentapetalae</taxon>
        <taxon>asterids</taxon>
        <taxon>campanulids</taxon>
        <taxon>Asterales</taxon>
        <taxon>Asteraceae</taxon>
        <taxon>Asteroideae</taxon>
        <taxon>Heliantheae alliance</taxon>
        <taxon>Millerieae</taxon>
        <taxon>Smallanthus</taxon>
    </lineage>
</organism>
<sequence>MHTFWLGAFSNPSPIPRVYSLICRLQNHRFPNLPNCNLKSKSQITIPNWVESQIEITGSIEIDDGRYPIKLQTFIAG</sequence>
<dbReference type="Proteomes" id="UP001056120">
    <property type="component" value="Linkage Group LG08"/>
</dbReference>
<dbReference type="EMBL" id="CM042025">
    <property type="protein sequence ID" value="KAI3809081.1"/>
    <property type="molecule type" value="Genomic_DNA"/>
</dbReference>
<comment type="caution">
    <text evidence="1">The sequence shown here is derived from an EMBL/GenBank/DDBJ whole genome shotgun (WGS) entry which is preliminary data.</text>
</comment>
<reference evidence="2" key="1">
    <citation type="journal article" date="2022" name="Mol. Ecol. Resour.">
        <title>The genomes of chicory, endive, great burdock and yacon provide insights into Asteraceae palaeo-polyploidization history and plant inulin production.</title>
        <authorList>
            <person name="Fan W."/>
            <person name="Wang S."/>
            <person name="Wang H."/>
            <person name="Wang A."/>
            <person name="Jiang F."/>
            <person name="Liu H."/>
            <person name="Zhao H."/>
            <person name="Xu D."/>
            <person name="Zhang Y."/>
        </authorList>
    </citation>
    <scope>NUCLEOTIDE SEQUENCE [LARGE SCALE GENOMIC DNA]</scope>
    <source>
        <strain evidence="2">cv. Yunnan</strain>
    </source>
</reference>
<gene>
    <name evidence="1" type="ORF">L1987_25049</name>
</gene>
<reference evidence="1 2" key="2">
    <citation type="journal article" date="2022" name="Mol. Ecol. Resour.">
        <title>The genomes of chicory, endive, great burdock and yacon provide insights into Asteraceae paleo-polyploidization history and plant inulin production.</title>
        <authorList>
            <person name="Fan W."/>
            <person name="Wang S."/>
            <person name="Wang H."/>
            <person name="Wang A."/>
            <person name="Jiang F."/>
            <person name="Liu H."/>
            <person name="Zhao H."/>
            <person name="Xu D."/>
            <person name="Zhang Y."/>
        </authorList>
    </citation>
    <scope>NUCLEOTIDE SEQUENCE [LARGE SCALE GENOMIC DNA]</scope>
    <source>
        <strain evidence="2">cv. Yunnan</strain>
        <tissue evidence="1">Leaves</tissue>
    </source>
</reference>